<organism evidence="2 3">
    <name type="scientific">Loigolactobacillus coryniformis subsp. coryniformis KCTC 3167 = DSM 20001</name>
    <dbReference type="NCBI Taxonomy" id="913848"/>
    <lineage>
        <taxon>Bacteria</taxon>
        <taxon>Bacillati</taxon>
        <taxon>Bacillota</taxon>
        <taxon>Bacilli</taxon>
        <taxon>Lactobacillales</taxon>
        <taxon>Lactobacillaceae</taxon>
        <taxon>Loigolactobacillus</taxon>
    </lineage>
</organism>
<protein>
    <submittedName>
        <fullName evidence="2">Aminoglycoside phosphotransferase</fullName>
    </submittedName>
</protein>
<dbReference type="PANTHER" id="PTHR40086:SF1">
    <property type="entry name" value="CELL CYCLE REGULATOR CCRZ"/>
    <property type="match status" value="1"/>
</dbReference>
<evidence type="ECO:0000313" key="3">
    <source>
        <dbReference type="Proteomes" id="UP000051181"/>
    </source>
</evidence>
<dbReference type="Proteomes" id="UP000051181">
    <property type="component" value="Unassembled WGS sequence"/>
</dbReference>
<dbReference type="InterPro" id="IPR011009">
    <property type="entry name" value="Kinase-like_dom_sf"/>
</dbReference>
<keyword evidence="2" id="KW-0808">Transferase</keyword>
<dbReference type="AlphaFoldDB" id="A0A0R1FAT1"/>
<feature type="domain" description="Aminoglycoside phosphotransferase" evidence="1">
    <location>
        <begin position="40"/>
        <end position="211"/>
    </location>
</feature>
<evidence type="ECO:0000259" key="1">
    <source>
        <dbReference type="Pfam" id="PF01636"/>
    </source>
</evidence>
<dbReference type="PANTHER" id="PTHR40086">
    <property type="entry name" value="PHOSPHOTRANSFERASE YTMP-RELATED"/>
    <property type="match status" value="1"/>
</dbReference>
<comment type="caution">
    <text evidence="2">The sequence shown here is derived from an EMBL/GenBank/DDBJ whole genome shotgun (WGS) entry which is preliminary data.</text>
</comment>
<dbReference type="InterPro" id="IPR002575">
    <property type="entry name" value="Aminoglycoside_PTrfase"/>
</dbReference>
<dbReference type="Gene3D" id="3.90.1200.10">
    <property type="match status" value="1"/>
</dbReference>
<sequence>MDFDLDAGWQIQPAGGSTGAAFVGTRAQEKVFLKRNTSPFLAALSMEGISPRLIWTKRISSGDVLTAQEWLNGRTLSRKEMADTAVAKLLARVHHSKSLKKMLQRVGGMTVTSDHFLQQYYLNLSSDLRSHPLLKQVLTYLIQNKPVFDPEQLEVCHGDLNHKNWLLSEQQRLYIVDWDDAMFADAAFDLSTVLCQYVPRDQWNRWLCDYGISSDNGIIQRIEWYGFLNLLLIVKRFYSEQRYHEMNQALLQLRELFTSRSGQ</sequence>
<dbReference type="GeneID" id="65917374"/>
<gene>
    <name evidence="2" type="ORF">FD22_GL002186</name>
</gene>
<evidence type="ECO:0000313" key="2">
    <source>
        <dbReference type="EMBL" id="KRK18856.1"/>
    </source>
</evidence>
<dbReference type="Pfam" id="PF01636">
    <property type="entry name" value="APH"/>
    <property type="match status" value="1"/>
</dbReference>
<dbReference type="RefSeq" id="WP_010010999.1">
    <property type="nucleotide sequence ID" value="NZ_AZCN01000007.1"/>
</dbReference>
<dbReference type="InterPro" id="IPR052077">
    <property type="entry name" value="CcrZ_PhaseVar_Mediator"/>
</dbReference>
<name>A0A0R1FAT1_9LACO</name>
<dbReference type="SUPFAM" id="SSF56112">
    <property type="entry name" value="Protein kinase-like (PK-like)"/>
    <property type="match status" value="1"/>
</dbReference>
<accession>A0A0R1FAT1</accession>
<proteinExistence type="predicted"/>
<dbReference type="PATRIC" id="fig|913848.6.peg.2233"/>
<dbReference type="GO" id="GO:0016740">
    <property type="term" value="F:transferase activity"/>
    <property type="evidence" value="ECO:0007669"/>
    <property type="project" value="UniProtKB-KW"/>
</dbReference>
<dbReference type="EMBL" id="AZCN01000007">
    <property type="protein sequence ID" value="KRK18856.1"/>
    <property type="molecule type" value="Genomic_DNA"/>
</dbReference>
<dbReference type="eggNOG" id="COG0510">
    <property type="taxonomic scope" value="Bacteria"/>
</dbReference>
<reference evidence="2 3" key="1">
    <citation type="journal article" date="2015" name="Genome Announc.">
        <title>Expanding the biotechnology potential of lactobacilli through comparative genomics of 213 strains and associated genera.</title>
        <authorList>
            <person name="Sun Z."/>
            <person name="Harris H.M."/>
            <person name="McCann A."/>
            <person name="Guo C."/>
            <person name="Argimon S."/>
            <person name="Zhang W."/>
            <person name="Yang X."/>
            <person name="Jeffery I.B."/>
            <person name="Cooney J.C."/>
            <person name="Kagawa T.F."/>
            <person name="Liu W."/>
            <person name="Song Y."/>
            <person name="Salvetti E."/>
            <person name="Wrobel A."/>
            <person name="Rasinkangas P."/>
            <person name="Parkhill J."/>
            <person name="Rea M.C."/>
            <person name="O'Sullivan O."/>
            <person name="Ritari J."/>
            <person name="Douillard F.P."/>
            <person name="Paul Ross R."/>
            <person name="Yang R."/>
            <person name="Briner A.E."/>
            <person name="Felis G.E."/>
            <person name="de Vos W.M."/>
            <person name="Barrangou R."/>
            <person name="Klaenhammer T.R."/>
            <person name="Caufield P.W."/>
            <person name="Cui Y."/>
            <person name="Zhang H."/>
            <person name="O'Toole P.W."/>
        </authorList>
    </citation>
    <scope>NUCLEOTIDE SEQUENCE [LARGE SCALE GENOMIC DNA]</scope>
    <source>
        <strain evidence="2 3">DSM 20001</strain>
    </source>
</reference>